<sequence length="306" mass="34970">MNFTNTVPSFVYGGEMLTFQVGNPHAEFYVHHQVLHKATTFFTDLRKVHLKKVELESRVTKLRKLLLDYDNTRHVTCRISSDGDGRARLNRDTTIRDQLTEIIADDMMIDHIGTTADWVGVLAYQCGIKTTKEERRADARAELCTRIRESLRQLTAENKTYELTEMAGVLFVLMGQRVKKLDEEFQAKQPNLQHVEPETMEIFIHCLYTGRFELVKTDSTSTHLRLVQKFKLYDLAAILGADRIMELAASSFKTSISTMTDRQGIMDLLINQLHAVGSTRTEKLRDILMQKLQDFQANGANPSTPS</sequence>
<evidence type="ECO:0008006" key="3">
    <source>
        <dbReference type="Google" id="ProtNLM"/>
    </source>
</evidence>
<keyword evidence="2" id="KW-1185">Reference proteome</keyword>
<evidence type="ECO:0000313" key="2">
    <source>
        <dbReference type="Proteomes" id="UP000193144"/>
    </source>
</evidence>
<dbReference type="EMBL" id="MCFA01000053">
    <property type="protein sequence ID" value="ORY12204.1"/>
    <property type="molecule type" value="Genomic_DNA"/>
</dbReference>
<dbReference type="AlphaFoldDB" id="A0A1Y1ZPT0"/>
<dbReference type="Proteomes" id="UP000193144">
    <property type="component" value="Unassembled WGS sequence"/>
</dbReference>
<dbReference type="InterPro" id="IPR011333">
    <property type="entry name" value="SKP1/BTB/POZ_sf"/>
</dbReference>
<accession>A0A1Y1ZPT0</accession>
<organism evidence="1 2">
    <name type="scientific">Clohesyomyces aquaticus</name>
    <dbReference type="NCBI Taxonomy" id="1231657"/>
    <lineage>
        <taxon>Eukaryota</taxon>
        <taxon>Fungi</taxon>
        <taxon>Dikarya</taxon>
        <taxon>Ascomycota</taxon>
        <taxon>Pezizomycotina</taxon>
        <taxon>Dothideomycetes</taxon>
        <taxon>Pleosporomycetidae</taxon>
        <taxon>Pleosporales</taxon>
        <taxon>Lindgomycetaceae</taxon>
        <taxon>Clohesyomyces</taxon>
    </lineage>
</organism>
<reference evidence="1 2" key="1">
    <citation type="submission" date="2016-07" db="EMBL/GenBank/DDBJ databases">
        <title>Pervasive Adenine N6-methylation of Active Genes in Fungi.</title>
        <authorList>
            <consortium name="DOE Joint Genome Institute"/>
            <person name="Mondo S.J."/>
            <person name="Dannebaum R.O."/>
            <person name="Kuo R.C."/>
            <person name="Labutti K."/>
            <person name="Haridas S."/>
            <person name="Kuo A."/>
            <person name="Salamov A."/>
            <person name="Ahrendt S.R."/>
            <person name="Lipzen A."/>
            <person name="Sullivan W."/>
            <person name="Andreopoulos W.B."/>
            <person name="Clum A."/>
            <person name="Lindquist E."/>
            <person name="Daum C."/>
            <person name="Ramamoorthy G.K."/>
            <person name="Gryganskyi A."/>
            <person name="Culley D."/>
            <person name="Magnuson J.K."/>
            <person name="James T.Y."/>
            <person name="O'Malley M.A."/>
            <person name="Stajich J.E."/>
            <person name="Spatafora J.W."/>
            <person name="Visel A."/>
            <person name="Grigoriev I.V."/>
        </authorList>
    </citation>
    <scope>NUCLEOTIDE SEQUENCE [LARGE SCALE GENOMIC DNA]</scope>
    <source>
        <strain evidence="1 2">CBS 115471</strain>
    </source>
</reference>
<proteinExistence type="predicted"/>
<dbReference type="Gene3D" id="3.30.710.10">
    <property type="entry name" value="Potassium Channel Kv1.1, Chain A"/>
    <property type="match status" value="1"/>
</dbReference>
<comment type="caution">
    <text evidence="1">The sequence shown here is derived from an EMBL/GenBank/DDBJ whole genome shotgun (WGS) entry which is preliminary data.</text>
</comment>
<gene>
    <name evidence="1" type="ORF">BCR34DRAFT_600768</name>
</gene>
<evidence type="ECO:0000313" key="1">
    <source>
        <dbReference type="EMBL" id="ORY12204.1"/>
    </source>
</evidence>
<protein>
    <recommendedName>
        <fullName evidence="3">BTB domain-containing protein</fullName>
    </recommendedName>
</protein>
<name>A0A1Y1ZPT0_9PLEO</name>